<accession>A0A072THX6</accession>
<dbReference type="EMBL" id="KL402779">
    <property type="protein sequence ID" value="KEH17012.1"/>
    <property type="molecule type" value="Genomic_DNA"/>
</dbReference>
<reference evidence="2" key="3">
    <citation type="submission" date="2015-06" db="UniProtKB">
        <authorList>
            <consortium name="EnsemblPlants"/>
        </authorList>
    </citation>
    <scope>IDENTIFICATION</scope>
    <source>
        <strain evidence="2">cv. Jemalong A17</strain>
    </source>
</reference>
<dbReference type="EnsemblPlants" id="KEH17012">
    <property type="protein sequence ID" value="KEH17012"/>
    <property type="gene ID" value="MTR_0054s0270"/>
</dbReference>
<evidence type="ECO:0000313" key="1">
    <source>
        <dbReference type="EMBL" id="KEH17012.1"/>
    </source>
</evidence>
<evidence type="ECO:0000313" key="2">
    <source>
        <dbReference type="EnsemblPlants" id="KEH17012"/>
    </source>
</evidence>
<dbReference type="HOGENOM" id="CLU_2661785_0_0_1"/>
<evidence type="ECO:0000313" key="3">
    <source>
        <dbReference type="Proteomes" id="UP000002051"/>
    </source>
</evidence>
<gene>
    <name evidence="1" type="ORF">MTR_0054s0270</name>
</gene>
<reference evidence="1 3" key="1">
    <citation type="journal article" date="2011" name="Nature">
        <title>The Medicago genome provides insight into the evolution of rhizobial symbioses.</title>
        <authorList>
            <person name="Young N.D."/>
            <person name="Debelle F."/>
            <person name="Oldroyd G.E."/>
            <person name="Geurts R."/>
            <person name="Cannon S.B."/>
            <person name="Udvardi M.K."/>
            <person name="Benedito V.A."/>
            <person name="Mayer K.F."/>
            <person name="Gouzy J."/>
            <person name="Schoof H."/>
            <person name="Van de Peer Y."/>
            <person name="Proost S."/>
            <person name="Cook D.R."/>
            <person name="Meyers B.C."/>
            <person name="Spannagl M."/>
            <person name="Cheung F."/>
            <person name="De Mita S."/>
            <person name="Krishnakumar V."/>
            <person name="Gundlach H."/>
            <person name="Zhou S."/>
            <person name="Mudge J."/>
            <person name="Bharti A.K."/>
            <person name="Murray J.D."/>
            <person name="Naoumkina M.A."/>
            <person name="Rosen B."/>
            <person name="Silverstein K.A."/>
            <person name="Tang H."/>
            <person name="Rombauts S."/>
            <person name="Zhao P.X."/>
            <person name="Zhou P."/>
            <person name="Barbe V."/>
            <person name="Bardou P."/>
            <person name="Bechner M."/>
            <person name="Bellec A."/>
            <person name="Berger A."/>
            <person name="Berges H."/>
            <person name="Bidwell S."/>
            <person name="Bisseling T."/>
            <person name="Choisne N."/>
            <person name="Couloux A."/>
            <person name="Denny R."/>
            <person name="Deshpande S."/>
            <person name="Dai X."/>
            <person name="Doyle J.J."/>
            <person name="Dudez A.M."/>
            <person name="Farmer A.D."/>
            <person name="Fouteau S."/>
            <person name="Franken C."/>
            <person name="Gibelin C."/>
            <person name="Gish J."/>
            <person name="Goldstein S."/>
            <person name="Gonzalez A.J."/>
            <person name="Green P.J."/>
            <person name="Hallab A."/>
            <person name="Hartog M."/>
            <person name="Hua A."/>
            <person name="Humphray S.J."/>
            <person name="Jeong D.H."/>
            <person name="Jing Y."/>
            <person name="Jocker A."/>
            <person name="Kenton S.M."/>
            <person name="Kim D.J."/>
            <person name="Klee K."/>
            <person name="Lai H."/>
            <person name="Lang C."/>
            <person name="Lin S."/>
            <person name="Macmil S.L."/>
            <person name="Magdelenat G."/>
            <person name="Matthews L."/>
            <person name="McCorrison J."/>
            <person name="Monaghan E.L."/>
            <person name="Mun J.H."/>
            <person name="Najar F.Z."/>
            <person name="Nicholson C."/>
            <person name="Noirot C."/>
            <person name="O'Bleness M."/>
            <person name="Paule C.R."/>
            <person name="Poulain J."/>
            <person name="Prion F."/>
            <person name="Qin B."/>
            <person name="Qu C."/>
            <person name="Retzel E.F."/>
            <person name="Riddle C."/>
            <person name="Sallet E."/>
            <person name="Samain S."/>
            <person name="Samson N."/>
            <person name="Sanders I."/>
            <person name="Saurat O."/>
            <person name="Scarpelli C."/>
            <person name="Schiex T."/>
            <person name="Segurens B."/>
            <person name="Severin A.J."/>
            <person name="Sherrier D.J."/>
            <person name="Shi R."/>
            <person name="Sims S."/>
            <person name="Singer S.R."/>
            <person name="Sinharoy S."/>
            <person name="Sterck L."/>
            <person name="Viollet A."/>
            <person name="Wang B.B."/>
            <person name="Wang K."/>
            <person name="Wang M."/>
            <person name="Wang X."/>
            <person name="Warfsmann J."/>
            <person name="Weissenbach J."/>
            <person name="White D.D."/>
            <person name="White J.D."/>
            <person name="Wiley G.B."/>
            <person name="Wincker P."/>
            <person name="Xing Y."/>
            <person name="Yang L."/>
            <person name="Yao Z."/>
            <person name="Ying F."/>
            <person name="Zhai J."/>
            <person name="Zhou L."/>
            <person name="Zuber A."/>
            <person name="Denarie J."/>
            <person name="Dixon R.A."/>
            <person name="May G.D."/>
            <person name="Schwartz D.C."/>
            <person name="Rogers J."/>
            <person name="Quetier F."/>
            <person name="Town C.D."/>
            <person name="Roe B.A."/>
        </authorList>
    </citation>
    <scope>NUCLEOTIDE SEQUENCE [LARGE SCALE GENOMIC DNA]</scope>
    <source>
        <strain evidence="1">A17</strain>
        <strain evidence="2 3">cv. Jemalong A17</strain>
    </source>
</reference>
<dbReference type="AlphaFoldDB" id="A0A072THX6"/>
<proteinExistence type="predicted"/>
<reference evidence="1 3" key="2">
    <citation type="journal article" date="2014" name="BMC Genomics">
        <title>An improved genome release (version Mt4.0) for the model legume Medicago truncatula.</title>
        <authorList>
            <person name="Tang H."/>
            <person name="Krishnakumar V."/>
            <person name="Bidwell S."/>
            <person name="Rosen B."/>
            <person name="Chan A."/>
            <person name="Zhou S."/>
            <person name="Gentzbittel L."/>
            <person name="Childs K.L."/>
            <person name="Yandell M."/>
            <person name="Gundlach H."/>
            <person name="Mayer K.F."/>
            <person name="Schwartz D.C."/>
            <person name="Town C.D."/>
        </authorList>
    </citation>
    <scope>GENOME REANNOTATION</scope>
    <source>
        <strain evidence="1">A17</strain>
        <strain evidence="2 3">cv. Jemalong A17</strain>
    </source>
</reference>
<name>A0A072THX6_MEDTR</name>
<sequence length="76" mass="8644">SKASEAIEHHERLVTLGKLIESLVMEEEFLDLKPKICESLYEKLKANLRQLGHLAFLGFRLQPLISIGVVMHCVET</sequence>
<dbReference type="Proteomes" id="UP000002051">
    <property type="component" value="Unassembled WGS sequence"/>
</dbReference>
<organism evidence="1 3">
    <name type="scientific">Medicago truncatula</name>
    <name type="common">Barrel medic</name>
    <name type="synonym">Medicago tribuloides</name>
    <dbReference type="NCBI Taxonomy" id="3880"/>
    <lineage>
        <taxon>Eukaryota</taxon>
        <taxon>Viridiplantae</taxon>
        <taxon>Streptophyta</taxon>
        <taxon>Embryophyta</taxon>
        <taxon>Tracheophyta</taxon>
        <taxon>Spermatophyta</taxon>
        <taxon>Magnoliopsida</taxon>
        <taxon>eudicotyledons</taxon>
        <taxon>Gunneridae</taxon>
        <taxon>Pentapetalae</taxon>
        <taxon>rosids</taxon>
        <taxon>fabids</taxon>
        <taxon>Fabales</taxon>
        <taxon>Fabaceae</taxon>
        <taxon>Papilionoideae</taxon>
        <taxon>50 kb inversion clade</taxon>
        <taxon>NPAAA clade</taxon>
        <taxon>Hologalegina</taxon>
        <taxon>IRL clade</taxon>
        <taxon>Trifolieae</taxon>
        <taxon>Medicago</taxon>
    </lineage>
</organism>
<protein>
    <submittedName>
        <fullName evidence="1 2">Uncharacterized protein</fullName>
    </submittedName>
</protein>
<keyword evidence="3" id="KW-1185">Reference proteome</keyword>
<feature type="non-terminal residue" evidence="1">
    <location>
        <position position="1"/>
    </location>
</feature>